<evidence type="ECO:0008006" key="3">
    <source>
        <dbReference type="Google" id="ProtNLM"/>
    </source>
</evidence>
<dbReference type="AlphaFoldDB" id="D0LIS3"/>
<evidence type="ECO:0000313" key="1">
    <source>
        <dbReference type="EMBL" id="ACY12952.1"/>
    </source>
</evidence>
<protein>
    <recommendedName>
        <fullName evidence="3">Coenzyme PQQ synthesis D</fullName>
    </recommendedName>
</protein>
<organism evidence="1 2">
    <name type="scientific">Haliangium ochraceum (strain DSM 14365 / JCM 11303 / SMP-2)</name>
    <dbReference type="NCBI Taxonomy" id="502025"/>
    <lineage>
        <taxon>Bacteria</taxon>
        <taxon>Pseudomonadati</taxon>
        <taxon>Myxococcota</taxon>
        <taxon>Polyangia</taxon>
        <taxon>Haliangiales</taxon>
        <taxon>Kofleriaceae</taxon>
        <taxon>Haliangium</taxon>
    </lineage>
</organism>
<dbReference type="STRING" id="502025.Hoch_0311"/>
<dbReference type="EMBL" id="CP001804">
    <property type="protein sequence ID" value="ACY12952.1"/>
    <property type="molecule type" value="Genomic_DNA"/>
</dbReference>
<keyword evidence="2" id="KW-1185">Reference proteome</keyword>
<proteinExistence type="predicted"/>
<evidence type="ECO:0000313" key="2">
    <source>
        <dbReference type="Proteomes" id="UP000001880"/>
    </source>
</evidence>
<gene>
    <name evidence="1" type="ordered locus">Hoch_0311</name>
</gene>
<dbReference type="KEGG" id="hoh:Hoch_0311"/>
<accession>D0LIS3</accession>
<dbReference type="Pfam" id="PF05402">
    <property type="entry name" value="PqqD"/>
    <property type="match status" value="1"/>
</dbReference>
<dbReference type="InterPro" id="IPR008792">
    <property type="entry name" value="PQQD"/>
</dbReference>
<reference evidence="1 2" key="1">
    <citation type="journal article" date="2010" name="Stand. Genomic Sci.">
        <title>Complete genome sequence of Haliangium ochraceum type strain (SMP-2).</title>
        <authorList>
            <consortium name="US DOE Joint Genome Institute (JGI-PGF)"/>
            <person name="Ivanova N."/>
            <person name="Daum C."/>
            <person name="Lang E."/>
            <person name="Abt B."/>
            <person name="Kopitz M."/>
            <person name="Saunders E."/>
            <person name="Lapidus A."/>
            <person name="Lucas S."/>
            <person name="Glavina Del Rio T."/>
            <person name="Nolan M."/>
            <person name="Tice H."/>
            <person name="Copeland A."/>
            <person name="Cheng J.F."/>
            <person name="Chen F."/>
            <person name="Bruce D."/>
            <person name="Goodwin L."/>
            <person name="Pitluck S."/>
            <person name="Mavromatis K."/>
            <person name="Pati A."/>
            <person name="Mikhailova N."/>
            <person name="Chen A."/>
            <person name="Palaniappan K."/>
            <person name="Land M."/>
            <person name="Hauser L."/>
            <person name="Chang Y.J."/>
            <person name="Jeffries C.D."/>
            <person name="Detter J.C."/>
            <person name="Brettin T."/>
            <person name="Rohde M."/>
            <person name="Goker M."/>
            <person name="Bristow J."/>
            <person name="Markowitz V."/>
            <person name="Eisen J.A."/>
            <person name="Hugenholtz P."/>
            <person name="Kyrpides N.C."/>
            <person name="Klenk H.P."/>
        </authorList>
    </citation>
    <scope>NUCLEOTIDE SEQUENCE [LARGE SCALE GENOMIC DNA]</scope>
    <source>
        <strain evidence="2">DSM 14365 / CIP 107738 / JCM 11303 / AJ 13395 / SMP-2</strain>
    </source>
</reference>
<dbReference type="RefSeq" id="WP_012825579.1">
    <property type="nucleotide sequence ID" value="NC_013440.1"/>
</dbReference>
<dbReference type="Proteomes" id="UP000001880">
    <property type="component" value="Chromosome"/>
</dbReference>
<name>D0LIS3_HALO1</name>
<dbReference type="HOGENOM" id="CLU_2382129_0_0_7"/>
<sequence>MSEPSEHATRYRRHPQTAGRIIDGQAFVVTADDNRLHTLNRSATRIWELASAGCTADDAAQMLTEHYAVEFEIARSDAEQCLADLATRRILVRD</sequence>
<dbReference type="Gene3D" id="1.10.10.1150">
    <property type="entry name" value="Coenzyme PQQ synthesis protein D (PqqD)"/>
    <property type="match status" value="1"/>
</dbReference>
<dbReference type="InterPro" id="IPR041881">
    <property type="entry name" value="PqqD_sf"/>
</dbReference>